<organism evidence="2 3">
    <name type="scientific">Mucor saturninus</name>
    <dbReference type="NCBI Taxonomy" id="64648"/>
    <lineage>
        <taxon>Eukaryota</taxon>
        <taxon>Fungi</taxon>
        <taxon>Fungi incertae sedis</taxon>
        <taxon>Mucoromycota</taxon>
        <taxon>Mucoromycotina</taxon>
        <taxon>Mucoromycetes</taxon>
        <taxon>Mucorales</taxon>
        <taxon>Mucorineae</taxon>
        <taxon>Mucoraceae</taxon>
        <taxon>Mucor</taxon>
    </lineage>
</organism>
<name>A0A8H7UUV0_9FUNG</name>
<dbReference type="Proteomes" id="UP000603453">
    <property type="component" value="Unassembled WGS sequence"/>
</dbReference>
<keyword evidence="3" id="KW-1185">Reference proteome</keyword>
<protein>
    <submittedName>
        <fullName evidence="2">Uncharacterized protein</fullName>
    </submittedName>
</protein>
<proteinExistence type="predicted"/>
<sequence>MGRAAPSGKLGLGDTGASNTDSSQNLNIVTTGDSAFDGQQNKFDAVKGVNDIRASYNPVKGVDPVGRIYNVAIS</sequence>
<comment type="caution">
    <text evidence="2">The sequence shown here is derived from an EMBL/GenBank/DDBJ whole genome shotgun (WGS) entry which is preliminary data.</text>
</comment>
<gene>
    <name evidence="2" type="ORF">INT47_012524</name>
</gene>
<dbReference type="AlphaFoldDB" id="A0A8H7UUV0"/>
<dbReference type="EMBL" id="JAEPRD010000262">
    <property type="protein sequence ID" value="KAG2192893.1"/>
    <property type="molecule type" value="Genomic_DNA"/>
</dbReference>
<evidence type="ECO:0000256" key="1">
    <source>
        <dbReference type="SAM" id="MobiDB-lite"/>
    </source>
</evidence>
<accession>A0A8H7UUV0</accession>
<feature type="region of interest" description="Disordered" evidence="1">
    <location>
        <begin position="1"/>
        <end position="23"/>
    </location>
</feature>
<evidence type="ECO:0000313" key="2">
    <source>
        <dbReference type="EMBL" id="KAG2192893.1"/>
    </source>
</evidence>
<evidence type="ECO:0000313" key="3">
    <source>
        <dbReference type="Proteomes" id="UP000603453"/>
    </source>
</evidence>
<reference evidence="2" key="1">
    <citation type="submission" date="2020-12" db="EMBL/GenBank/DDBJ databases">
        <title>Metabolic potential, ecology and presence of endohyphal bacteria is reflected in genomic diversity of Mucoromycotina.</title>
        <authorList>
            <person name="Muszewska A."/>
            <person name="Okrasinska A."/>
            <person name="Steczkiewicz K."/>
            <person name="Drgas O."/>
            <person name="Orlowska M."/>
            <person name="Perlinska-Lenart U."/>
            <person name="Aleksandrzak-Piekarczyk T."/>
            <person name="Szatraj K."/>
            <person name="Zielenkiewicz U."/>
            <person name="Pilsyk S."/>
            <person name="Malc E."/>
            <person name="Mieczkowski P."/>
            <person name="Kruszewska J.S."/>
            <person name="Biernat P."/>
            <person name="Pawlowska J."/>
        </authorList>
    </citation>
    <scope>NUCLEOTIDE SEQUENCE</scope>
    <source>
        <strain evidence="2">WA0000017839</strain>
    </source>
</reference>